<proteinExistence type="predicted"/>
<dbReference type="AlphaFoldDB" id="A0A284RZB5"/>
<protein>
    <submittedName>
        <fullName evidence="2">Uncharacterized protein</fullName>
    </submittedName>
</protein>
<evidence type="ECO:0000256" key="1">
    <source>
        <dbReference type="SAM" id="MobiDB-lite"/>
    </source>
</evidence>
<dbReference type="EMBL" id="FUEG01000022">
    <property type="protein sequence ID" value="SJL14046.1"/>
    <property type="molecule type" value="Genomic_DNA"/>
</dbReference>
<feature type="compositionally biased region" description="Basic residues" evidence="1">
    <location>
        <begin position="9"/>
        <end position="18"/>
    </location>
</feature>
<evidence type="ECO:0000313" key="2">
    <source>
        <dbReference type="EMBL" id="SJL14046.1"/>
    </source>
</evidence>
<dbReference type="OrthoDB" id="10520755at2759"/>
<feature type="region of interest" description="Disordered" evidence="1">
    <location>
        <begin position="1"/>
        <end position="51"/>
    </location>
</feature>
<dbReference type="Proteomes" id="UP000219338">
    <property type="component" value="Unassembled WGS sequence"/>
</dbReference>
<gene>
    <name evidence="2" type="ORF">ARMOST_17498</name>
</gene>
<reference evidence="3" key="1">
    <citation type="journal article" date="2017" name="Nat. Ecol. Evol.">
        <title>Genome expansion and lineage-specific genetic innovations in the forest pathogenic fungi Armillaria.</title>
        <authorList>
            <person name="Sipos G."/>
            <person name="Prasanna A.N."/>
            <person name="Walter M.C."/>
            <person name="O'Connor E."/>
            <person name="Balint B."/>
            <person name="Krizsan K."/>
            <person name="Kiss B."/>
            <person name="Hess J."/>
            <person name="Varga T."/>
            <person name="Slot J."/>
            <person name="Riley R."/>
            <person name="Boka B."/>
            <person name="Rigling D."/>
            <person name="Barry K."/>
            <person name="Lee J."/>
            <person name="Mihaltcheva S."/>
            <person name="LaButti K."/>
            <person name="Lipzen A."/>
            <person name="Waldron R."/>
            <person name="Moloney N.M."/>
            <person name="Sperisen C."/>
            <person name="Kredics L."/>
            <person name="Vagvoelgyi C."/>
            <person name="Patrignani A."/>
            <person name="Fitzpatrick D."/>
            <person name="Nagy I."/>
            <person name="Doyle S."/>
            <person name="Anderson J.B."/>
            <person name="Grigoriev I.V."/>
            <person name="Gueldener U."/>
            <person name="Muensterkoetter M."/>
            <person name="Nagy L.G."/>
        </authorList>
    </citation>
    <scope>NUCLEOTIDE SEQUENCE [LARGE SCALE GENOMIC DNA]</scope>
    <source>
        <strain evidence="3">C18/9</strain>
    </source>
</reference>
<sequence>MSTSNVPKQPRRYRRGVRKAASTKPEANVESPSLRPPPTTLEPRNPNSWPPQMISFSAIEKLFKEFREEYEARDPATRYGQPSDDEVVVYPRVLRWTSVLSSAGYVEHHSSL</sequence>
<name>A0A284RZB5_ARMOS</name>
<accession>A0A284RZB5</accession>
<organism evidence="2 3">
    <name type="scientific">Armillaria ostoyae</name>
    <name type="common">Armillaria root rot fungus</name>
    <dbReference type="NCBI Taxonomy" id="47428"/>
    <lineage>
        <taxon>Eukaryota</taxon>
        <taxon>Fungi</taxon>
        <taxon>Dikarya</taxon>
        <taxon>Basidiomycota</taxon>
        <taxon>Agaricomycotina</taxon>
        <taxon>Agaricomycetes</taxon>
        <taxon>Agaricomycetidae</taxon>
        <taxon>Agaricales</taxon>
        <taxon>Marasmiineae</taxon>
        <taxon>Physalacriaceae</taxon>
        <taxon>Armillaria</taxon>
    </lineage>
</organism>
<keyword evidence="3" id="KW-1185">Reference proteome</keyword>
<evidence type="ECO:0000313" key="3">
    <source>
        <dbReference type="Proteomes" id="UP000219338"/>
    </source>
</evidence>